<evidence type="ECO:0000313" key="3">
    <source>
        <dbReference type="EMBL" id="MBF9234861.1"/>
    </source>
</evidence>
<dbReference type="EMBL" id="JADQDO010000008">
    <property type="protein sequence ID" value="MBF9234861.1"/>
    <property type="molecule type" value="Genomic_DNA"/>
</dbReference>
<dbReference type="Pfam" id="PF01979">
    <property type="entry name" value="Amidohydro_1"/>
    <property type="match status" value="2"/>
</dbReference>
<dbReference type="AlphaFoldDB" id="A0A931FTP2"/>
<dbReference type="InterPro" id="IPR050287">
    <property type="entry name" value="MTA/SAH_deaminase"/>
</dbReference>
<protein>
    <submittedName>
        <fullName evidence="3">Amidohydrolase family protein</fullName>
    </submittedName>
</protein>
<dbReference type="Gene3D" id="3.20.20.140">
    <property type="entry name" value="Metal-dependent hydrolases"/>
    <property type="match status" value="1"/>
</dbReference>
<dbReference type="RefSeq" id="WP_196272843.1">
    <property type="nucleotide sequence ID" value="NZ_JADQDO010000008.1"/>
</dbReference>
<keyword evidence="4" id="KW-1185">Reference proteome</keyword>
<dbReference type="PANTHER" id="PTHR43794">
    <property type="entry name" value="AMINOHYDROLASE SSNA-RELATED"/>
    <property type="match status" value="1"/>
</dbReference>
<dbReference type="InterPro" id="IPR006680">
    <property type="entry name" value="Amidohydro-rel"/>
</dbReference>
<comment type="caution">
    <text evidence="3">The sequence shown here is derived from an EMBL/GenBank/DDBJ whole genome shotgun (WGS) entry which is preliminary data.</text>
</comment>
<dbReference type="SUPFAM" id="SSF51556">
    <property type="entry name" value="Metallo-dependent hydrolases"/>
    <property type="match status" value="1"/>
</dbReference>
<comment type="similarity">
    <text evidence="1">Belongs to the metallo-dependent hydrolases superfamily. ATZ/TRZ family.</text>
</comment>
<dbReference type="PANTHER" id="PTHR43794:SF5">
    <property type="entry name" value="CHLOROHYDROLASE FAMILY PROTEIN"/>
    <property type="match status" value="1"/>
</dbReference>
<dbReference type="InterPro" id="IPR011059">
    <property type="entry name" value="Metal-dep_hydrolase_composite"/>
</dbReference>
<evidence type="ECO:0000256" key="1">
    <source>
        <dbReference type="ARBA" id="ARBA00006745"/>
    </source>
</evidence>
<dbReference type="InterPro" id="IPR032466">
    <property type="entry name" value="Metal_Hydrolase"/>
</dbReference>
<dbReference type="Proteomes" id="UP000599312">
    <property type="component" value="Unassembled WGS sequence"/>
</dbReference>
<name>A0A931FTP2_9HYPH</name>
<organism evidence="3 4">
    <name type="scientific">Microvirga alba</name>
    <dbReference type="NCBI Taxonomy" id="2791025"/>
    <lineage>
        <taxon>Bacteria</taxon>
        <taxon>Pseudomonadati</taxon>
        <taxon>Pseudomonadota</taxon>
        <taxon>Alphaproteobacteria</taxon>
        <taxon>Hyphomicrobiales</taxon>
        <taxon>Methylobacteriaceae</taxon>
        <taxon>Microvirga</taxon>
    </lineage>
</organism>
<accession>A0A931FTP2</accession>
<reference evidence="3" key="1">
    <citation type="submission" date="2020-11" db="EMBL/GenBank/DDBJ databases">
        <authorList>
            <person name="Kim M.K."/>
        </authorList>
    </citation>
    <scope>NUCLEOTIDE SEQUENCE</scope>
    <source>
        <strain evidence="3">BT350</strain>
    </source>
</reference>
<evidence type="ECO:0000313" key="4">
    <source>
        <dbReference type="Proteomes" id="UP000599312"/>
    </source>
</evidence>
<feature type="domain" description="Amidohydrolase-related" evidence="2">
    <location>
        <begin position="41"/>
        <end position="127"/>
    </location>
</feature>
<proteinExistence type="inferred from homology"/>
<dbReference type="SUPFAM" id="SSF51338">
    <property type="entry name" value="Composite domain of metallo-dependent hydrolases"/>
    <property type="match status" value="2"/>
</dbReference>
<dbReference type="GO" id="GO:0016810">
    <property type="term" value="F:hydrolase activity, acting on carbon-nitrogen (but not peptide) bonds"/>
    <property type="evidence" value="ECO:0007669"/>
    <property type="project" value="InterPro"/>
</dbReference>
<gene>
    <name evidence="3" type="ORF">I2H38_15915</name>
</gene>
<dbReference type="Gene3D" id="2.30.40.10">
    <property type="entry name" value="Urease, subunit C, domain 1"/>
    <property type="match status" value="1"/>
</dbReference>
<evidence type="ECO:0000259" key="2">
    <source>
        <dbReference type="Pfam" id="PF01979"/>
    </source>
</evidence>
<feature type="domain" description="Amidohydrolase-related" evidence="2">
    <location>
        <begin position="202"/>
        <end position="376"/>
    </location>
</feature>
<sequence length="409" mass="44831">MDATIGHLEVADVLVVGDKIAAVGVNLQADADLIIDGKGKVVLPGFIDTHTHMWNALWRNLELDYLTLTEKVSPHYRPEDSYNAVRMCALEMLNSGITTAHAWEHNVLSPLHADAELQALTDLGIRARYSYGYHHHLPNEQIADLPDILRARREWASDLITVGYASRVNDNDGTGPCGWPSAIAEVREKEWEFARREQLPITHHVTYLTSQPDAYYEVAGPDLLMIHGYHWGEEVWRRLADQGVAMSMSPYTSIWYKSLPPFKAMASAGVITSLSFDSVKISGAADNFRSMLIAKLMDNFSGGEITNKDLLHAATLGGAKALGIDGITGSVTPGKRADLMVVDMRALNMSPRGSVEQALIHSAGPQNVEYVTVDGKFAKFEGQLLVADPEQVVHQAEASLSHLLQASGL</sequence>